<evidence type="ECO:0000256" key="3">
    <source>
        <dbReference type="ARBA" id="ARBA00022741"/>
    </source>
</evidence>
<dbReference type="InterPro" id="IPR014810">
    <property type="entry name" value="Fcf2_C"/>
</dbReference>
<protein>
    <recommendedName>
        <fullName evidence="9">Fcf2 pre-rRNA processing C-terminal domain-containing protein</fullName>
    </recommendedName>
</protein>
<sequence length="327" mass="39134">KALFKTIVTCEWFHNSSVILFFNKYDLFEEKICSATHLVDFFGEYEGPKRDVISGHDIFDESESDSDSEVDTKDKVNFIVDSKPKDNNRKKGLHNNRKKGLRMDKISVLGSTLEFEPKAKPYLSKDQTPEESFKLLNEMSMKAMEDELSRKCVIKPGFEQNYTIKAFRMSKRQKKKINREEMSKTLGKKWFDMRVTDMTEEKRNDLLALNMRKGWDPKRFYKKNDRKELPKFFQMGTIIESKADYYHSRVPKKDRKRTLVEELLADADFKKFNKRKYSEALAKNPYYLRMKRKKERQEMKKKGLNFKQQRNQKKTKRKTERKQRSVE</sequence>
<feature type="compositionally biased region" description="Basic residues" evidence="8">
    <location>
        <begin position="310"/>
        <end position="321"/>
    </location>
</feature>
<dbReference type="OrthoDB" id="427886at2759"/>
<organism evidence="10">
    <name type="scientific">Medioppia subpectinata</name>
    <dbReference type="NCBI Taxonomy" id="1979941"/>
    <lineage>
        <taxon>Eukaryota</taxon>
        <taxon>Metazoa</taxon>
        <taxon>Ecdysozoa</taxon>
        <taxon>Arthropoda</taxon>
        <taxon>Chelicerata</taxon>
        <taxon>Arachnida</taxon>
        <taxon>Acari</taxon>
        <taxon>Acariformes</taxon>
        <taxon>Sarcoptiformes</taxon>
        <taxon>Oribatida</taxon>
        <taxon>Brachypylina</taxon>
        <taxon>Oppioidea</taxon>
        <taxon>Oppiidae</taxon>
        <taxon>Medioppia</taxon>
    </lineage>
</organism>
<dbReference type="Pfam" id="PF08698">
    <property type="entry name" value="Fcf2"/>
    <property type="match status" value="1"/>
</dbReference>
<dbReference type="InterPro" id="IPR027417">
    <property type="entry name" value="P-loop_NTPase"/>
</dbReference>
<dbReference type="SUPFAM" id="SSF52540">
    <property type="entry name" value="P-loop containing nucleoside triphosphate hydrolases"/>
    <property type="match status" value="1"/>
</dbReference>
<feature type="region of interest" description="Disordered" evidence="8">
    <location>
        <begin position="288"/>
        <end position="327"/>
    </location>
</feature>
<keyword evidence="5" id="KW-0807">Transducer</keyword>
<reference evidence="10" key="1">
    <citation type="submission" date="2020-11" db="EMBL/GenBank/DDBJ databases">
        <authorList>
            <person name="Tran Van P."/>
        </authorList>
    </citation>
    <scope>NUCLEOTIDE SEQUENCE</scope>
</reference>
<feature type="domain" description="Fcf2 pre-rRNA processing C-terminal" evidence="9">
    <location>
        <begin position="184"/>
        <end position="276"/>
    </location>
</feature>
<dbReference type="GO" id="GO:0046872">
    <property type="term" value="F:metal ion binding"/>
    <property type="evidence" value="ECO:0007669"/>
    <property type="project" value="UniProtKB-KW"/>
</dbReference>
<evidence type="ECO:0000256" key="1">
    <source>
        <dbReference type="ARBA" id="ARBA00004604"/>
    </source>
</evidence>
<dbReference type="EMBL" id="CAJPIZ010003951">
    <property type="protein sequence ID" value="CAG2107008.1"/>
    <property type="molecule type" value="Genomic_DNA"/>
</dbReference>
<comment type="subcellular location">
    <subcellularLocation>
        <location evidence="1">Nucleus</location>
        <location evidence="1">Nucleolus</location>
    </subcellularLocation>
</comment>
<keyword evidence="3 7" id="KW-0547">Nucleotide-binding</keyword>
<evidence type="ECO:0000313" key="11">
    <source>
        <dbReference type="Proteomes" id="UP000759131"/>
    </source>
</evidence>
<dbReference type="Pfam" id="PF00503">
    <property type="entry name" value="G-alpha"/>
    <property type="match status" value="1"/>
</dbReference>
<dbReference type="GO" id="GO:0007186">
    <property type="term" value="P:G protein-coupled receptor signaling pathway"/>
    <property type="evidence" value="ECO:0007669"/>
    <property type="project" value="InterPro"/>
</dbReference>
<keyword evidence="11" id="KW-1185">Reference proteome</keyword>
<dbReference type="GO" id="GO:0003723">
    <property type="term" value="F:RNA binding"/>
    <property type="evidence" value="ECO:0007669"/>
    <property type="project" value="TreeGrafter"/>
</dbReference>
<dbReference type="PANTHER" id="PTHR21686">
    <property type="entry name" value="DEOXYNUCLEOTIDYLTRANSFERASE TERMINAL-INTERACTING PROTEIN 2"/>
    <property type="match status" value="1"/>
</dbReference>
<keyword evidence="2" id="KW-0479">Metal-binding</keyword>
<evidence type="ECO:0000256" key="2">
    <source>
        <dbReference type="ARBA" id="ARBA00022723"/>
    </source>
</evidence>
<evidence type="ECO:0000256" key="6">
    <source>
        <dbReference type="ARBA" id="ARBA00023242"/>
    </source>
</evidence>
<proteinExistence type="predicted"/>
<accession>A0A7R9KNT2</accession>
<feature type="binding site" evidence="7">
    <location>
        <begin position="23"/>
        <end position="26"/>
    </location>
    <ligand>
        <name>GTP</name>
        <dbReference type="ChEBI" id="CHEBI:37565"/>
    </ligand>
</feature>
<gene>
    <name evidence="10" type="ORF">OSB1V03_LOCUS7011</name>
</gene>
<dbReference type="GO" id="GO:0006396">
    <property type="term" value="P:RNA processing"/>
    <property type="evidence" value="ECO:0007669"/>
    <property type="project" value="TreeGrafter"/>
</dbReference>
<evidence type="ECO:0000256" key="7">
    <source>
        <dbReference type="PIRSR" id="PIRSR601019-1"/>
    </source>
</evidence>
<evidence type="ECO:0000256" key="4">
    <source>
        <dbReference type="ARBA" id="ARBA00023134"/>
    </source>
</evidence>
<dbReference type="InterPro" id="IPR001019">
    <property type="entry name" value="Gprotein_alpha_su"/>
</dbReference>
<dbReference type="GO" id="GO:0031683">
    <property type="term" value="F:G-protein beta/gamma-subunit complex binding"/>
    <property type="evidence" value="ECO:0007669"/>
    <property type="project" value="InterPro"/>
</dbReference>
<evidence type="ECO:0000256" key="8">
    <source>
        <dbReference type="SAM" id="MobiDB-lite"/>
    </source>
</evidence>
<dbReference type="InterPro" id="IPR039883">
    <property type="entry name" value="Fcf2/DNTTIP2"/>
</dbReference>
<evidence type="ECO:0000256" key="5">
    <source>
        <dbReference type="ARBA" id="ARBA00023224"/>
    </source>
</evidence>
<dbReference type="GO" id="GO:0003924">
    <property type="term" value="F:GTPase activity"/>
    <property type="evidence" value="ECO:0007669"/>
    <property type="project" value="InterPro"/>
</dbReference>
<dbReference type="GO" id="GO:0005730">
    <property type="term" value="C:nucleolus"/>
    <property type="evidence" value="ECO:0007669"/>
    <property type="project" value="UniProtKB-SubCell"/>
</dbReference>
<dbReference type="AlphaFoldDB" id="A0A7R9KNT2"/>
<dbReference type="Gene3D" id="3.40.50.300">
    <property type="entry name" value="P-loop containing nucleotide triphosphate hydrolases"/>
    <property type="match status" value="1"/>
</dbReference>
<dbReference type="PROSITE" id="PS51882">
    <property type="entry name" value="G_ALPHA"/>
    <property type="match status" value="1"/>
</dbReference>
<dbReference type="PANTHER" id="PTHR21686:SF12">
    <property type="entry name" value="DEOXYNUCLEOTIDYLTRANSFERASE TERMINAL-INTERACTING PROTEIN 2"/>
    <property type="match status" value="1"/>
</dbReference>
<dbReference type="GO" id="GO:0005525">
    <property type="term" value="F:GTP binding"/>
    <property type="evidence" value="ECO:0007669"/>
    <property type="project" value="UniProtKB-KW"/>
</dbReference>
<keyword evidence="6" id="KW-0539">Nucleus</keyword>
<dbReference type="EMBL" id="OC858526">
    <property type="protein sequence ID" value="CAD7626578.1"/>
    <property type="molecule type" value="Genomic_DNA"/>
</dbReference>
<evidence type="ECO:0000313" key="10">
    <source>
        <dbReference type="EMBL" id="CAD7626578.1"/>
    </source>
</evidence>
<dbReference type="FunFam" id="3.40.50.300:FF:000692">
    <property type="entry name" value="Guanine nucleotide-binding protein subunit alpha"/>
    <property type="match status" value="1"/>
</dbReference>
<keyword evidence="4 7" id="KW-0342">GTP-binding</keyword>
<name>A0A7R9KNT2_9ACAR</name>
<evidence type="ECO:0000259" key="9">
    <source>
        <dbReference type="Pfam" id="PF08698"/>
    </source>
</evidence>
<dbReference type="Proteomes" id="UP000759131">
    <property type="component" value="Unassembled WGS sequence"/>
</dbReference>
<feature type="non-terminal residue" evidence="10">
    <location>
        <position position="327"/>
    </location>
</feature>